<sequence length="1011" mass="107480">MTFTRPGRTRLGRSDSRLPFAAARGPVAAGVALLLLLAGCTNQDQGPDLPPQRILQSVAVKMTPDSTMTDIESTTVSVRENAGDATTETVRYSPKEVADKLPVRVTTAYRTADRTGTNLNDLAGHNGRIEIDITVQNLTMQPENLTYDVAGTSRTQPALVGAPLTVVASTALAGVAPTDVITATGSSTAAATNGVLSRSENGDAVIQWAALLASPQMGANATLTLVADAKDFKVPTIDMSVQAGLVTDPSVSRVLESAFNTSPTSQLALEQRTIQVITDVNQVLTRASTDISKVRKNLDSTSKTLGTRSVKELQESTKGVATSMKALDDQLTQLNSDIKGTVAGAQSAVLQELGQTVDAMDKLLGDTSGDPPAPRVSGNGCSTVVGAPQAVGSVYGNLVQVSAQLEGYATASKNCKAEAQQVLLRSVGPAEPNAELCKNDKSTTCSIWAAEQTFAAIMKRLVERGDALIAEMQPSIVDTAMKKYKELGGDVKGVGVAAHAVSRAAVAWQKAAEDRLKDVELELERDLAGTDQQLADLDQKLVEHDKGLADLDQQLVILTGELDKTSEGLDALDDGLAGIHDDAEKAIAELKSDDPENPDRGMSVEAQIWEAAELACRMGRGGIGGGGARQSQVDDMRGYLVGLGCEPEDHDNNPETPEVLPEVEPPGRFDEPLVKRVHDQAAAWQKVADLTDEERDDSLYSALKSVRTQLEVADTRIGHLHEAIKANRNANQKNRDAIQKIRDGVPEDVVIDTKLPELEELNESVKDLESTIKVFQDSYAAMADPMNKFDKYHKELPGKIRAGFKSASDQAKKELAAALEPAIRKIAAQAEIDSEAVGKMFEESAAGLSNASEALNRNGARIIEGQRRELRESERRTAAAAAEQVDRSLSDLARGVSASTRDMDASFVLLQASLKKVLLDLGDRKVNGSGLLGSMTTSAARVGTADYQLALASGQTEAYANVRGQDINGILLQQAQLQAALRAGAELPAFQLEVPEGAESQTVYTFRIGAQ</sequence>
<dbReference type="AlphaFoldDB" id="A0A7Y9I240"/>
<dbReference type="RefSeq" id="WP_179747689.1">
    <property type="nucleotide sequence ID" value="NZ_JACCBU010000001.1"/>
</dbReference>
<evidence type="ECO:0000313" key="3">
    <source>
        <dbReference type="Proteomes" id="UP000569914"/>
    </source>
</evidence>
<feature type="coiled-coil region" evidence="1">
    <location>
        <begin position="520"/>
        <end position="554"/>
    </location>
</feature>
<reference evidence="2 3" key="1">
    <citation type="submission" date="2020-07" db="EMBL/GenBank/DDBJ databases">
        <title>Sequencing the genomes of 1000 actinobacteria strains.</title>
        <authorList>
            <person name="Klenk H.-P."/>
        </authorList>
    </citation>
    <scope>NUCLEOTIDE SEQUENCE [LARGE SCALE GENOMIC DNA]</scope>
    <source>
        <strain evidence="2 3">DSM 22083</strain>
    </source>
</reference>
<keyword evidence="3" id="KW-1185">Reference proteome</keyword>
<dbReference type="EMBL" id="JACCBU010000001">
    <property type="protein sequence ID" value="NYE68814.1"/>
    <property type="molecule type" value="Genomic_DNA"/>
</dbReference>
<keyword evidence="1" id="KW-0175">Coiled coil</keyword>
<proteinExistence type="predicted"/>
<gene>
    <name evidence="2" type="ORF">BKA15_000143</name>
</gene>
<protein>
    <submittedName>
        <fullName evidence="2">Tetratricopeptide (TPR) repeat protein</fullName>
    </submittedName>
</protein>
<organism evidence="2 3">
    <name type="scientific">Microlunatus parietis</name>
    <dbReference type="NCBI Taxonomy" id="682979"/>
    <lineage>
        <taxon>Bacteria</taxon>
        <taxon>Bacillati</taxon>
        <taxon>Actinomycetota</taxon>
        <taxon>Actinomycetes</taxon>
        <taxon>Propionibacteriales</taxon>
        <taxon>Propionibacteriaceae</taxon>
        <taxon>Microlunatus</taxon>
    </lineage>
</organism>
<name>A0A7Y9I240_9ACTN</name>
<accession>A0A7Y9I240</accession>
<dbReference type="Proteomes" id="UP000569914">
    <property type="component" value="Unassembled WGS sequence"/>
</dbReference>
<evidence type="ECO:0000256" key="1">
    <source>
        <dbReference type="SAM" id="Coils"/>
    </source>
</evidence>
<evidence type="ECO:0000313" key="2">
    <source>
        <dbReference type="EMBL" id="NYE68814.1"/>
    </source>
</evidence>
<feature type="coiled-coil region" evidence="1">
    <location>
        <begin position="720"/>
        <end position="778"/>
    </location>
</feature>
<comment type="caution">
    <text evidence="2">The sequence shown here is derived from an EMBL/GenBank/DDBJ whole genome shotgun (WGS) entry which is preliminary data.</text>
</comment>